<reference evidence="1 2" key="1">
    <citation type="submission" date="2019-07" db="EMBL/GenBank/DDBJ databases">
        <title>Whole genome shotgun sequence of Staphylococcus cohnii subsp. urealyticus NBRC 109766.</title>
        <authorList>
            <person name="Hosoyama A."/>
            <person name="Uohara A."/>
            <person name="Ohji S."/>
            <person name="Ichikawa N."/>
        </authorList>
    </citation>
    <scope>NUCLEOTIDE SEQUENCE [LARGE SCALE GENOMIC DNA]</scope>
    <source>
        <strain evidence="1 2">NBRC 109766</strain>
    </source>
</reference>
<proteinExistence type="predicted"/>
<keyword evidence="2" id="KW-1185">Reference proteome</keyword>
<organism evidence="1 2">
    <name type="scientific">Staphylococcus ureilyticus</name>
    <name type="common">Staphylococcus cohnii subsp. urealyticus</name>
    <dbReference type="NCBI Taxonomy" id="94138"/>
    <lineage>
        <taxon>Bacteria</taxon>
        <taxon>Bacillati</taxon>
        <taxon>Bacillota</taxon>
        <taxon>Bacilli</taxon>
        <taxon>Bacillales</taxon>
        <taxon>Staphylococcaceae</taxon>
        <taxon>Staphylococcus</taxon>
        <taxon>Staphylococcus cohnii species complex</taxon>
    </lineage>
</organism>
<evidence type="ECO:0000313" key="2">
    <source>
        <dbReference type="Proteomes" id="UP000321839"/>
    </source>
</evidence>
<dbReference type="Proteomes" id="UP000321839">
    <property type="component" value="Unassembled WGS sequence"/>
</dbReference>
<protein>
    <submittedName>
        <fullName evidence="1">Uncharacterized protein</fullName>
    </submittedName>
</protein>
<accession>A0AB34AFY1</accession>
<gene>
    <name evidence="1" type="ORF">SCO02_06200</name>
</gene>
<sequence length="83" mass="9738">MALYHDILPLSIVTLYVKVYLTDTEKASEFSNILRLVIYDNIRNSDIFSLVTYIINETNYTNHCAMSVQAIRHFYLYEASHMI</sequence>
<name>A0AB34AFY1_STAUR</name>
<comment type="caution">
    <text evidence="1">The sequence shown here is derived from an EMBL/GenBank/DDBJ whole genome shotgun (WGS) entry which is preliminary data.</text>
</comment>
<dbReference type="EMBL" id="BKAW01000004">
    <property type="protein sequence ID" value="GEQ02179.1"/>
    <property type="molecule type" value="Genomic_DNA"/>
</dbReference>
<evidence type="ECO:0000313" key="1">
    <source>
        <dbReference type="EMBL" id="GEQ02179.1"/>
    </source>
</evidence>
<dbReference type="AlphaFoldDB" id="A0AB34AFY1"/>